<evidence type="ECO:0000256" key="2">
    <source>
        <dbReference type="SAM" id="MobiDB-lite"/>
    </source>
</evidence>
<keyword evidence="1" id="KW-0175">Coiled coil</keyword>
<proteinExistence type="predicted"/>
<name>A0A3P6T690_LITSI</name>
<dbReference type="STRING" id="42156.A0A3P6T690"/>
<dbReference type="SUPFAM" id="SSF50044">
    <property type="entry name" value="SH3-domain"/>
    <property type="match status" value="1"/>
</dbReference>
<sequence length="562" mass="64833">MTSIFTHFLAFNNDQRRLQQFRKQVEKLRQQKQSLKNASSFDENQFLQHCTNLRKQLDDYKRKAEEMKDTDERNVKENTLKDLETITEQLSNLMTSDKTITANDSAKILPNKSIREDGWWLAENANGDRGFVPKTFLRVYNELAETKECNKPLPVAPEKTNATRVRQAWSSRAVDETDENARDTEGQHEMNVTLGSGAVGGAIGGTSALSSHTTNIGQIIDTKILEESSSDISKISAQQLEFAQSTTLIRSIAQPLTASNRTFERDNNYGTHRTYECYLAPRLSKSNYAFHDIYWNYEDDRLRKRRVRVCKVIKVIRLDKVRLSAIDVHCRLVRAYLFDEKSTQEEYEIVSNVHTIKAYPRTRDPQTWIFSAPKDMPKTLLNYPSFIVRSNYKQRSVTLCLEAIIVFSDQDGEMREQSLGCVTLPIIDASGHCCMQNKNYSASLLTRNSLNRKDSIPVNTQIQIAFRVSDVSNEIIHQVDSLPDIFLCHTLFLPMFFYYRRLLGQFLTKDCNNCNSAALRAEPFLATFPAIADQPDIMEMLWQLWKIHETTHKKSYRETRIL</sequence>
<keyword evidence="4" id="KW-1185">Reference proteome</keyword>
<dbReference type="AlphaFoldDB" id="A0A3P6T690"/>
<dbReference type="GO" id="GO:0005929">
    <property type="term" value="C:cilium"/>
    <property type="evidence" value="ECO:0007669"/>
    <property type="project" value="TreeGrafter"/>
</dbReference>
<dbReference type="OrthoDB" id="5340910at2759"/>
<evidence type="ECO:0008006" key="5">
    <source>
        <dbReference type="Google" id="ProtNLM"/>
    </source>
</evidence>
<dbReference type="EMBL" id="UYRX01000242">
    <property type="protein sequence ID" value="VDK78333.1"/>
    <property type="molecule type" value="Genomic_DNA"/>
</dbReference>
<gene>
    <name evidence="3" type="ORF">NLS_LOCUS4047</name>
</gene>
<dbReference type="PANTHER" id="PTHR15176">
    <property type="entry name" value="NEPHROCYSTIN"/>
    <property type="match status" value="1"/>
</dbReference>
<dbReference type="Proteomes" id="UP000277928">
    <property type="component" value="Unassembled WGS sequence"/>
</dbReference>
<evidence type="ECO:0000313" key="4">
    <source>
        <dbReference type="Proteomes" id="UP000277928"/>
    </source>
</evidence>
<organism evidence="3 4">
    <name type="scientific">Litomosoides sigmodontis</name>
    <name type="common">Filarial nematode worm</name>
    <dbReference type="NCBI Taxonomy" id="42156"/>
    <lineage>
        <taxon>Eukaryota</taxon>
        <taxon>Metazoa</taxon>
        <taxon>Ecdysozoa</taxon>
        <taxon>Nematoda</taxon>
        <taxon>Chromadorea</taxon>
        <taxon>Rhabditida</taxon>
        <taxon>Spirurina</taxon>
        <taxon>Spiruromorpha</taxon>
        <taxon>Filarioidea</taxon>
        <taxon>Onchocercidae</taxon>
        <taxon>Litomosoides</taxon>
    </lineage>
</organism>
<evidence type="ECO:0000313" key="3">
    <source>
        <dbReference type="EMBL" id="VDK78333.1"/>
    </source>
</evidence>
<dbReference type="GO" id="GO:0005737">
    <property type="term" value="C:cytoplasm"/>
    <property type="evidence" value="ECO:0007669"/>
    <property type="project" value="TreeGrafter"/>
</dbReference>
<evidence type="ECO:0000256" key="1">
    <source>
        <dbReference type="SAM" id="Coils"/>
    </source>
</evidence>
<feature type="compositionally biased region" description="Polar residues" evidence="2">
    <location>
        <begin position="160"/>
        <end position="170"/>
    </location>
</feature>
<reference evidence="3 4" key="1">
    <citation type="submission" date="2018-08" db="EMBL/GenBank/DDBJ databases">
        <authorList>
            <person name="Laetsch R D."/>
            <person name="Stevens L."/>
            <person name="Kumar S."/>
            <person name="Blaxter L. M."/>
        </authorList>
    </citation>
    <scope>NUCLEOTIDE SEQUENCE [LARGE SCALE GENOMIC DNA]</scope>
</reference>
<accession>A0A3P6T690</accession>
<dbReference type="OMA" id="CYLIALM"/>
<feature type="coiled-coil region" evidence="1">
    <location>
        <begin position="11"/>
        <end position="70"/>
    </location>
</feature>
<dbReference type="Gene3D" id="2.30.30.40">
    <property type="entry name" value="SH3 Domains"/>
    <property type="match status" value="1"/>
</dbReference>
<dbReference type="PANTHER" id="PTHR15176:SF1">
    <property type="entry name" value="NEPHROCYSTIN-1"/>
    <property type="match status" value="1"/>
</dbReference>
<feature type="region of interest" description="Disordered" evidence="2">
    <location>
        <begin position="152"/>
        <end position="185"/>
    </location>
</feature>
<protein>
    <recommendedName>
        <fullName evidence="5">SH3 domain-containing protein</fullName>
    </recommendedName>
</protein>
<feature type="compositionally biased region" description="Basic and acidic residues" evidence="2">
    <location>
        <begin position="173"/>
        <end position="185"/>
    </location>
</feature>
<dbReference type="InterPro" id="IPR039687">
    <property type="entry name" value="NPHP1"/>
</dbReference>
<dbReference type="InterPro" id="IPR036028">
    <property type="entry name" value="SH3-like_dom_sf"/>
</dbReference>
<dbReference type="GO" id="GO:0090251">
    <property type="term" value="P:protein localization involved in establishment of planar polarity"/>
    <property type="evidence" value="ECO:0007669"/>
    <property type="project" value="TreeGrafter"/>
</dbReference>